<dbReference type="Pfam" id="PF00512">
    <property type="entry name" value="HisKA"/>
    <property type="match status" value="1"/>
</dbReference>
<dbReference type="InterPro" id="IPR036641">
    <property type="entry name" value="HPT_dom_sf"/>
</dbReference>
<feature type="domain" description="Response regulatory" evidence="17">
    <location>
        <begin position="592"/>
        <end position="708"/>
    </location>
</feature>
<evidence type="ECO:0000259" key="18">
    <source>
        <dbReference type="PROSITE" id="PS50894"/>
    </source>
</evidence>
<dbReference type="EMBL" id="WNXC01000004">
    <property type="protein sequence ID" value="MBB2149800.1"/>
    <property type="molecule type" value="Genomic_DNA"/>
</dbReference>
<dbReference type="InterPro" id="IPR011006">
    <property type="entry name" value="CheY-like_superfamily"/>
</dbReference>
<keyword evidence="12 15" id="KW-0472">Membrane</keyword>
<evidence type="ECO:0000256" key="6">
    <source>
        <dbReference type="ARBA" id="ARBA00022553"/>
    </source>
</evidence>
<feature type="domain" description="Histidine kinase" evidence="16">
    <location>
        <begin position="350"/>
        <end position="570"/>
    </location>
</feature>
<dbReference type="InterPro" id="IPR004358">
    <property type="entry name" value="Sig_transdc_His_kin-like_C"/>
</dbReference>
<dbReference type="Gene3D" id="1.10.287.130">
    <property type="match status" value="1"/>
</dbReference>
<keyword evidence="20" id="KW-1185">Reference proteome</keyword>
<dbReference type="PANTHER" id="PTHR43047">
    <property type="entry name" value="TWO-COMPONENT HISTIDINE PROTEIN KINASE"/>
    <property type="match status" value="1"/>
</dbReference>
<keyword evidence="11 15" id="KW-1133">Transmembrane helix</keyword>
<evidence type="ECO:0000256" key="8">
    <source>
        <dbReference type="ARBA" id="ARBA00022692"/>
    </source>
</evidence>
<reference evidence="19 20" key="1">
    <citation type="submission" date="2019-11" db="EMBL/GenBank/DDBJ databases">
        <title>Description of Pedobacter sp. LMG 31462T.</title>
        <authorList>
            <person name="Carlier A."/>
            <person name="Qi S."/>
            <person name="Vandamme P."/>
        </authorList>
    </citation>
    <scope>NUCLEOTIDE SEQUENCE [LARGE SCALE GENOMIC DNA]</scope>
    <source>
        <strain evidence="19 20">LMG 31462</strain>
    </source>
</reference>
<dbReference type="InterPro" id="IPR003594">
    <property type="entry name" value="HATPase_dom"/>
</dbReference>
<dbReference type="SUPFAM" id="SSF47384">
    <property type="entry name" value="Homodimeric domain of signal transducing histidine kinase"/>
    <property type="match status" value="1"/>
</dbReference>
<dbReference type="Pfam" id="PF00072">
    <property type="entry name" value="Response_reg"/>
    <property type="match status" value="1"/>
</dbReference>
<keyword evidence="7" id="KW-0808">Transferase</keyword>
<gene>
    <name evidence="19" type="ORF">GM920_12900</name>
</gene>
<evidence type="ECO:0000256" key="14">
    <source>
        <dbReference type="PROSITE-ProRule" id="PRU00169"/>
    </source>
</evidence>
<dbReference type="Pfam" id="PF02518">
    <property type="entry name" value="HATPase_c"/>
    <property type="match status" value="1"/>
</dbReference>
<dbReference type="PANTHER" id="PTHR43047:SF64">
    <property type="entry name" value="HISTIDINE KINASE CONTAINING CHEY-HOMOLOGOUS RECEIVER DOMAIN AND PAS DOMAIN-RELATED"/>
    <property type="match status" value="1"/>
</dbReference>
<evidence type="ECO:0000313" key="19">
    <source>
        <dbReference type="EMBL" id="MBB2149800.1"/>
    </source>
</evidence>
<dbReference type="RefSeq" id="WP_182957888.1">
    <property type="nucleotide sequence ID" value="NZ_WNXC01000004.1"/>
</dbReference>
<dbReference type="SUPFAM" id="SSF52172">
    <property type="entry name" value="CheY-like"/>
    <property type="match status" value="1"/>
</dbReference>
<evidence type="ECO:0000256" key="3">
    <source>
        <dbReference type="ARBA" id="ARBA00012438"/>
    </source>
</evidence>
<dbReference type="InterPro" id="IPR008207">
    <property type="entry name" value="Sig_transdc_His_kin_Hpt_dom"/>
</dbReference>
<organism evidence="19 20">
    <name type="scientific">Pedobacter gandavensis</name>
    <dbReference type="NCBI Taxonomy" id="2679963"/>
    <lineage>
        <taxon>Bacteria</taxon>
        <taxon>Pseudomonadati</taxon>
        <taxon>Bacteroidota</taxon>
        <taxon>Sphingobacteriia</taxon>
        <taxon>Sphingobacteriales</taxon>
        <taxon>Sphingobacteriaceae</taxon>
        <taxon>Pedobacter</taxon>
    </lineage>
</organism>
<keyword evidence="10" id="KW-0547">Nucleotide-binding</keyword>
<evidence type="ECO:0000256" key="13">
    <source>
        <dbReference type="PROSITE-ProRule" id="PRU00110"/>
    </source>
</evidence>
<keyword evidence="9" id="KW-0418">Kinase</keyword>
<evidence type="ECO:0000256" key="2">
    <source>
        <dbReference type="ARBA" id="ARBA00004429"/>
    </source>
</evidence>
<accession>A0ABR6EX14</accession>
<dbReference type="InterPro" id="IPR005467">
    <property type="entry name" value="His_kinase_dom"/>
</dbReference>
<dbReference type="InterPro" id="IPR036097">
    <property type="entry name" value="HisK_dim/P_sf"/>
</dbReference>
<dbReference type="EC" id="2.7.13.3" evidence="3"/>
<feature type="modified residue" description="4-aspartylphosphate" evidence="14">
    <location>
        <position position="642"/>
    </location>
</feature>
<feature type="transmembrane region" description="Helical" evidence="15">
    <location>
        <begin position="298"/>
        <end position="317"/>
    </location>
</feature>
<keyword evidence="4" id="KW-1003">Cell membrane</keyword>
<evidence type="ECO:0000313" key="20">
    <source>
        <dbReference type="Proteomes" id="UP000636110"/>
    </source>
</evidence>
<evidence type="ECO:0000256" key="9">
    <source>
        <dbReference type="ARBA" id="ARBA00022777"/>
    </source>
</evidence>
<evidence type="ECO:0000256" key="10">
    <source>
        <dbReference type="ARBA" id="ARBA00022840"/>
    </source>
</evidence>
<dbReference type="PRINTS" id="PR00344">
    <property type="entry name" value="BCTRLSENSOR"/>
</dbReference>
<proteinExistence type="predicted"/>
<sequence length="848" mass="97065">MIDTPKRSLFKAIKGKVILALLLACFALIMAWVVSKVAFNEMLNTVENISAPSERLRMVNLISLKISRLDQLQKTQASNDPKNYSKLLKESRELRASLDSLSNLYAKDSVQLQRISSIEKLLKERDNQFVNYLKVRERLVNNKSFSTQVQNLSELVNKGGNDSTVLASQLQTSTTTIYSSEDKNRGFFGRLFGKKKENEDNKSYKIINEKNLKVDTISLSNEDKNSKSLEETLRSIEKEQKRNSARFLDKEAELANANNLLINQMMDILRKVESEVVTQIELNGVQAKHVVNTGINTISIIMLVFFLLMLLMLYFILTDITRSNRYKNELEQARDLAEYHGMAKQRFLSNMSHEIRTPLQSIIGYAELIRQQEKPKARDIDAIYHSSEHLLQIVNEVLDYNRIISGKFTFVEKPFDIAKLLEEVIFVMRPQAERKSLDLLTEISLHETKYISGDPFRLKQILYNLLGNAIKFTNEGEVVLSVFYKRQGESLHFTFMVRDTGIGISEASKALIFNEFEQVNTNDQEVLHQAGTGLGLTIIKSLIESQGGRIYVKSKEGVGSVFTVYLTFKVADKPIEETLSQSKDRLRWKPFKVWVVDDDPLILELCSMIFERNHIDYKSFHSPLELLHEADASTGLKYILLDMRMPEMNGIELCRLLREKMGSAVNIFAITAQVLPDERAFLLNNGFDGLVMKPFRENELLAVFSEELEAASFSKEEEAVLQGQEKTILEEENTLEPEIELDLTPLKKMTFNDEDQLKKILDRFTLDCENDLGEMKQALKNEDAATLSLLSHRLAGRISQIGSRSLASDFRQLEIAFHKQDSPDENTKDTLDDLSEKLKKLIDQIRKM</sequence>
<keyword evidence="10" id="KW-0067">ATP-binding</keyword>
<dbReference type="InterPro" id="IPR001789">
    <property type="entry name" value="Sig_transdc_resp-reg_receiver"/>
</dbReference>
<dbReference type="PROSITE" id="PS50894">
    <property type="entry name" value="HPT"/>
    <property type="match status" value="1"/>
</dbReference>
<comment type="catalytic activity">
    <reaction evidence="1">
        <text>ATP + protein L-histidine = ADP + protein N-phospho-L-histidine.</text>
        <dbReference type="EC" id="2.7.13.3"/>
    </reaction>
</comment>
<keyword evidence="5" id="KW-0997">Cell inner membrane</keyword>
<feature type="domain" description="HPt" evidence="18">
    <location>
        <begin position="753"/>
        <end position="848"/>
    </location>
</feature>
<dbReference type="InterPro" id="IPR036890">
    <property type="entry name" value="HATPase_C_sf"/>
</dbReference>
<protein>
    <recommendedName>
        <fullName evidence="3">histidine kinase</fullName>
        <ecNumber evidence="3">2.7.13.3</ecNumber>
    </recommendedName>
</protein>
<dbReference type="CDD" id="cd17546">
    <property type="entry name" value="REC_hyHK_CKI1_RcsC-like"/>
    <property type="match status" value="1"/>
</dbReference>
<comment type="caution">
    <text evidence="19">The sequence shown here is derived from an EMBL/GenBank/DDBJ whole genome shotgun (WGS) entry which is preliminary data.</text>
</comment>
<dbReference type="InterPro" id="IPR003661">
    <property type="entry name" value="HisK_dim/P_dom"/>
</dbReference>
<dbReference type="PROSITE" id="PS50110">
    <property type="entry name" value="RESPONSE_REGULATORY"/>
    <property type="match status" value="1"/>
</dbReference>
<dbReference type="Proteomes" id="UP000636110">
    <property type="component" value="Unassembled WGS sequence"/>
</dbReference>
<dbReference type="PROSITE" id="PS50109">
    <property type="entry name" value="HIS_KIN"/>
    <property type="match status" value="1"/>
</dbReference>
<evidence type="ECO:0000256" key="12">
    <source>
        <dbReference type="ARBA" id="ARBA00023136"/>
    </source>
</evidence>
<dbReference type="SMART" id="SM00387">
    <property type="entry name" value="HATPase_c"/>
    <property type="match status" value="1"/>
</dbReference>
<evidence type="ECO:0000259" key="17">
    <source>
        <dbReference type="PROSITE" id="PS50110"/>
    </source>
</evidence>
<evidence type="ECO:0000256" key="11">
    <source>
        <dbReference type="ARBA" id="ARBA00022989"/>
    </source>
</evidence>
<evidence type="ECO:0000256" key="1">
    <source>
        <dbReference type="ARBA" id="ARBA00000085"/>
    </source>
</evidence>
<keyword evidence="6 14" id="KW-0597">Phosphoprotein</keyword>
<evidence type="ECO:0000256" key="7">
    <source>
        <dbReference type="ARBA" id="ARBA00022679"/>
    </source>
</evidence>
<dbReference type="Pfam" id="PF01627">
    <property type="entry name" value="Hpt"/>
    <property type="match status" value="1"/>
</dbReference>
<dbReference type="Gene3D" id="3.30.565.10">
    <property type="entry name" value="Histidine kinase-like ATPase, C-terminal domain"/>
    <property type="match status" value="1"/>
</dbReference>
<evidence type="ECO:0000259" key="16">
    <source>
        <dbReference type="PROSITE" id="PS50109"/>
    </source>
</evidence>
<dbReference type="Gene3D" id="1.20.120.160">
    <property type="entry name" value="HPT domain"/>
    <property type="match status" value="1"/>
</dbReference>
<name>A0ABR6EX14_9SPHI</name>
<evidence type="ECO:0000256" key="15">
    <source>
        <dbReference type="SAM" id="Phobius"/>
    </source>
</evidence>
<dbReference type="SMART" id="SM00448">
    <property type="entry name" value="REC"/>
    <property type="match status" value="1"/>
</dbReference>
<comment type="subcellular location">
    <subcellularLocation>
        <location evidence="2">Cell inner membrane</location>
        <topology evidence="2">Multi-pass membrane protein</topology>
    </subcellularLocation>
</comment>
<dbReference type="SUPFAM" id="SSF55874">
    <property type="entry name" value="ATPase domain of HSP90 chaperone/DNA topoisomerase II/histidine kinase"/>
    <property type="match status" value="1"/>
</dbReference>
<evidence type="ECO:0000256" key="5">
    <source>
        <dbReference type="ARBA" id="ARBA00022519"/>
    </source>
</evidence>
<dbReference type="Gene3D" id="3.40.50.2300">
    <property type="match status" value="1"/>
</dbReference>
<dbReference type="CDD" id="cd00082">
    <property type="entry name" value="HisKA"/>
    <property type="match status" value="1"/>
</dbReference>
<dbReference type="SMART" id="SM00388">
    <property type="entry name" value="HisKA"/>
    <property type="match status" value="1"/>
</dbReference>
<evidence type="ECO:0000256" key="4">
    <source>
        <dbReference type="ARBA" id="ARBA00022475"/>
    </source>
</evidence>
<keyword evidence="8 15" id="KW-0812">Transmembrane</keyword>
<dbReference type="SUPFAM" id="SSF47226">
    <property type="entry name" value="Histidine-containing phosphotransfer domain, HPT domain"/>
    <property type="match status" value="1"/>
</dbReference>
<feature type="modified residue" description="Phosphohistidine" evidence="13">
    <location>
        <position position="792"/>
    </location>
</feature>